<evidence type="ECO:0000313" key="3">
    <source>
        <dbReference type="Proteomes" id="UP001600943"/>
    </source>
</evidence>
<dbReference type="RefSeq" id="WP_167398051.1">
    <property type="nucleotide sequence ID" value="NZ_BAABYW010000001.1"/>
</dbReference>
<protein>
    <recommendedName>
        <fullName evidence="1">DUF6774 domain-containing protein</fullName>
    </recommendedName>
</protein>
<accession>A0ABQ0B917</accession>
<feature type="domain" description="DUF6774" evidence="1">
    <location>
        <begin position="23"/>
        <end position="50"/>
    </location>
</feature>
<dbReference type="EMBL" id="BAABYW010000001">
    <property type="protein sequence ID" value="GAA6407939.1"/>
    <property type="molecule type" value="Genomic_DNA"/>
</dbReference>
<evidence type="ECO:0000259" key="1">
    <source>
        <dbReference type="Pfam" id="PF20564"/>
    </source>
</evidence>
<name>A0ABQ0B917_9FIRM</name>
<organism evidence="2 3">
    <name type="scientific">Blautia hominis</name>
    <dbReference type="NCBI Taxonomy" id="2025493"/>
    <lineage>
        <taxon>Bacteria</taxon>
        <taxon>Bacillati</taxon>
        <taxon>Bacillota</taxon>
        <taxon>Clostridia</taxon>
        <taxon>Lachnospirales</taxon>
        <taxon>Lachnospiraceae</taxon>
        <taxon>Blautia</taxon>
    </lineage>
</organism>
<evidence type="ECO:0000313" key="2">
    <source>
        <dbReference type="EMBL" id="GAA6407939.1"/>
    </source>
</evidence>
<dbReference type="Pfam" id="PF20564">
    <property type="entry name" value="DUF6774"/>
    <property type="match status" value="1"/>
</dbReference>
<comment type="caution">
    <text evidence="2">The sequence shown here is derived from an EMBL/GenBank/DDBJ whole genome shotgun (WGS) entry which is preliminary data.</text>
</comment>
<dbReference type="Proteomes" id="UP001600943">
    <property type="component" value="Unassembled WGS sequence"/>
</dbReference>
<dbReference type="InterPro" id="IPR046665">
    <property type="entry name" value="DUF6774"/>
</dbReference>
<sequence>MNSCELVAFVSSVACTLSKNCTEDELAVMAAVFSQLGDTLDTILVHNEICCDDKIKKTD</sequence>
<reference evidence="2 3" key="1">
    <citation type="submission" date="2024-04" db="EMBL/GenBank/DDBJ databases">
        <title>Defined microbial consortia suppress multidrug-resistant proinflammatory Enterobacteriaceae via ecological control.</title>
        <authorList>
            <person name="Furuichi M."/>
            <person name="Kawaguchi T."/>
            <person name="Pust M."/>
            <person name="Yasuma K."/>
            <person name="Plichta D."/>
            <person name="Hasegawa N."/>
            <person name="Ohya T."/>
            <person name="Bhattarai S."/>
            <person name="Sasajima S."/>
            <person name="Aoto Y."/>
            <person name="Tuganbaev T."/>
            <person name="Yaginuma M."/>
            <person name="Ueda M."/>
            <person name="Okahashi N."/>
            <person name="Amafuji K."/>
            <person name="Kiridooshi Y."/>
            <person name="Sugita K."/>
            <person name="Strazar M."/>
            <person name="Skelly A."/>
            <person name="Suda W."/>
            <person name="Hattori M."/>
            <person name="Nakamoto N."/>
            <person name="Caballero S."/>
            <person name="Norman J."/>
            <person name="Olle B."/>
            <person name="Tanoue T."/>
            <person name="Arita M."/>
            <person name="Bucci V."/>
            <person name="Atarashi K."/>
            <person name="Xavier R."/>
            <person name="Honda K."/>
        </authorList>
    </citation>
    <scope>NUCLEOTIDE SEQUENCE [LARGE SCALE GENOMIC DNA]</scope>
    <source>
        <strain evidence="3">k04-0078-D8-1</strain>
    </source>
</reference>
<proteinExistence type="predicted"/>
<keyword evidence="3" id="KW-1185">Reference proteome</keyword>
<gene>
    <name evidence="2" type="ORF">K040078D81_20560</name>
</gene>